<evidence type="ECO:0008006" key="5">
    <source>
        <dbReference type="Google" id="ProtNLM"/>
    </source>
</evidence>
<dbReference type="InterPro" id="IPR036259">
    <property type="entry name" value="MFS_trans_sf"/>
</dbReference>
<organism evidence="3 4">
    <name type="scientific">Streptomyces caledonius</name>
    <dbReference type="NCBI Taxonomy" id="3134107"/>
    <lineage>
        <taxon>Bacteria</taxon>
        <taxon>Bacillati</taxon>
        <taxon>Actinomycetota</taxon>
        <taxon>Actinomycetes</taxon>
        <taxon>Kitasatosporales</taxon>
        <taxon>Streptomycetaceae</taxon>
        <taxon>Streptomyces</taxon>
    </lineage>
</organism>
<keyword evidence="2" id="KW-0472">Membrane</keyword>
<dbReference type="Proteomes" id="UP001382904">
    <property type="component" value="Unassembled WGS sequence"/>
</dbReference>
<feature type="region of interest" description="Disordered" evidence="1">
    <location>
        <begin position="112"/>
        <end position="152"/>
    </location>
</feature>
<dbReference type="SUPFAM" id="SSF103473">
    <property type="entry name" value="MFS general substrate transporter"/>
    <property type="match status" value="1"/>
</dbReference>
<gene>
    <name evidence="3" type="ORF">WKI68_44480</name>
</gene>
<sequence>MALYTALPLCVALGADLPLLLAGHVLGGGAIAFWSVMWATSVQTHTPPAVLNRVTAYELAGSVSGIALGQMLAGPATALASPDRLLLVSAGACLAGCAALFAIPAIRTLHRTAPTDSAKPGPWRPERRMSGPATHAPRPRRAADAPGAGGLLRSLGRVRPLAAARGRHNNGKGHPPRPLGTHLVTAPHTRAAARLSQVRCTVRAMAKRPTTNWREGIAEEAEALAAGALDPGCACMAALFPRRSWWRPITSSTPSRGVARVGWCRGCPGVRRRGARRPGPECRG</sequence>
<feature type="transmembrane region" description="Helical" evidence="2">
    <location>
        <begin position="24"/>
        <end position="42"/>
    </location>
</feature>
<accession>A0ABU8UEV6</accession>
<evidence type="ECO:0000256" key="1">
    <source>
        <dbReference type="SAM" id="MobiDB-lite"/>
    </source>
</evidence>
<feature type="transmembrane region" description="Helical" evidence="2">
    <location>
        <begin position="85"/>
        <end position="106"/>
    </location>
</feature>
<name>A0ABU8UEV6_9ACTN</name>
<proteinExistence type="predicted"/>
<evidence type="ECO:0000256" key="2">
    <source>
        <dbReference type="SAM" id="Phobius"/>
    </source>
</evidence>
<feature type="transmembrane region" description="Helical" evidence="2">
    <location>
        <begin position="54"/>
        <end position="73"/>
    </location>
</feature>
<comment type="caution">
    <text evidence="3">The sequence shown here is derived from an EMBL/GenBank/DDBJ whole genome shotgun (WGS) entry which is preliminary data.</text>
</comment>
<reference evidence="3 4" key="1">
    <citation type="submission" date="2024-03" db="EMBL/GenBank/DDBJ databases">
        <title>Novel Streptomyces species of biotechnological and ecological value are a feature of Machair soil.</title>
        <authorList>
            <person name="Prole J.R."/>
            <person name="Goodfellow M."/>
            <person name="Allenby N."/>
            <person name="Ward A.C."/>
        </authorList>
    </citation>
    <scope>NUCLEOTIDE SEQUENCE [LARGE SCALE GENOMIC DNA]</scope>
    <source>
        <strain evidence="3 4">MS1.HAVA.3</strain>
    </source>
</reference>
<dbReference type="Gene3D" id="1.20.1250.20">
    <property type="entry name" value="MFS general substrate transporter like domains"/>
    <property type="match status" value="1"/>
</dbReference>
<keyword evidence="2" id="KW-1133">Transmembrane helix</keyword>
<keyword evidence="2" id="KW-0812">Transmembrane</keyword>
<protein>
    <recommendedName>
        <fullName evidence="5">MFS transporter</fullName>
    </recommendedName>
</protein>
<evidence type="ECO:0000313" key="4">
    <source>
        <dbReference type="Proteomes" id="UP001382904"/>
    </source>
</evidence>
<dbReference type="EMBL" id="JBBKAM010000005">
    <property type="protein sequence ID" value="MEJ8646422.1"/>
    <property type="molecule type" value="Genomic_DNA"/>
</dbReference>
<evidence type="ECO:0000313" key="3">
    <source>
        <dbReference type="EMBL" id="MEJ8646422.1"/>
    </source>
</evidence>
<keyword evidence="4" id="KW-1185">Reference proteome</keyword>